<evidence type="ECO:0000313" key="2">
    <source>
        <dbReference type="EMBL" id="GGM32023.1"/>
    </source>
</evidence>
<sequence>MPISRPLTPPPHTARVVDVRTSPQTFPFDPQFQECAPMKTRLPLIAFAALPLTVGAVLAQQSAGAAATSPTSATAQAPQRVQPAQPGQRSSQQGQTQPGQTQQGQPTPPQPGQRPGQPGPRPMGSGTNYADTFLKNLAQQLGTTPEKLKAAAVKAGTATIDAAVKAGDIPADRAADMKQHLTENPFAFGGRGPGGPGRGGHGPHDGPMGPGGPRGQDNQGPQGDATDQGSAAQDGTTSGT</sequence>
<evidence type="ECO:0000256" key="1">
    <source>
        <dbReference type="SAM" id="MobiDB-lite"/>
    </source>
</evidence>
<proteinExistence type="predicted"/>
<dbReference type="AlphaFoldDB" id="A0A8H9GJA0"/>
<feature type="compositionally biased region" description="Polar residues" evidence="1">
    <location>
        <begin position="216"/>
        <end position="240"/>
    </location>
</feature>
<dbReference type="EMBL" id="BMQG01000001">
    <property type="protein sequence ID" value="GGM32023.1"/>
    <property type="molecule type" value="Genomic_DNA"/>
</dbReference>
<feature type="compositionally biased region" description="Gly residues" evidence="1">
    <location>
        <begin position="189"/>
        <end position="200"/>
    </location>
</feature>
<dbReference type="Proteomes" id="UP000600547">
    <property type="component" value="Unassembled WGS sequence"/>
</dbReference>
<gene>
    <name evidence="2" type="ORF">GCM10008956_05250</name>
</gene>
<name>A0A8H9GJA0_9DEIO</name>
<comment type="caution">
    <text evidence="2">The sequence shown here is derived from an EMBL/GenBank/DDBJ whole genome shotgun (WGS) entry which is preliminary data.</text>
</comment>
<accession>A0A8H9GJA0</accession>
<keyword evidence="3" id="KW-1185">Reference proteome</keyword>
<feature type="region of interest" description="Disordered" evidence="1">
    <location>
        <begin position="60"/>
        <end position="140"/>
    </location>
</feature>
<protein>
    <submittedName>
        <fullName evidence="2">Uncharacterized protein</fullName>
    </submittedName>
</protein>
<organism evidence="2 3">
    <name type="scientific">Deinococcus arenae</name>
    <dbReference type="NCBI Taxonomy" id="1452751"/>
    <lineage>
        <taxon>Bacteria</taxon>
        <taxon>Thermotogati</taxon>
        <taxon>Deinococcota</taxon>
        <taxon>Deinococci</taxon>
        <taxon>Deinococcales</taxon>
        <taxon>Deinococcaceae</taxon>
        <taxon>Deinococcus</taxon>
    </lineage>
</organism>
<feature type="compositionally biased region" description="Pro residues" evidence="1">
    <location>
        <begin position="106"/>
        <end position="121"/>
    </location>
</feature>
<feature type="compositionally biased region" description="Low complexity" evidence="1">
    <location>
        <begin position="60"/>
        <end position="105"/>
    </location>
</feature>
<reference evidence="3" key="1">
    <citation type="journal article" date="2019" name="Int. J. Syst. Evol. Microbiol.">
        <title>The Global Catalogue of Microorganisms (GCM) 10K type strain sequencing project: providing services to taxonomists for standard genome sequencing and annotation.</title>
        <authorList>
            <consortium name="The Broad Institute Genomics Platform"/>
            <consortium name="The Broad Institute Genome Sequencing Center for Infectious Disease"/>
            <person name="Wu L."/>
            <person name="Ma J."/>
        </authorList>
    </citation>
    <scope>NUCLEOTIDE SEQUENCE [LARGE SCALE GENOMIC DNA]</scope>
    <source>
        <strain evidence="3">JCM 31047</strain>
    </source>
</reference>
<evidence type="ECO:0000313" key="3">
    <source>
        <dbReference type="Proteomes" id="UP000600547"/>
    </source>
</evidence>
<feature type="region of interest" description="Disordered" evidence="1">
    <location>
        <begin position="174"/>
        <end position="240"/>
    </location>
</feature>